<dbReference type="RefSeq" id="WP_120762477.1">
    <property type="nucleotide sequence ID" value="NZ_CP032630.1"/>
</dbReference>
<gene>
    <name evidence="12" type="ORF">D7I47_07605</name>
</gene>
<reference evidence="13" key="1">
    <citation type="submission" date="2018-09" db="EMBL/GenBank/DDBJ databases">
        <title>Genome sequencing of strain 2DFWR-13.</title>
        <authorList>
            <person name="Heo J."/>
            <person name="Kim S.-J."/>
            <person name="Kwon S.-W."/>
        </authorList>
    </citation>
    <scope>NUCLEOTIDE SEQUENCE [LARGE SCALE GENOMIC DNA]</scope>
    <source>
        <strain evidence="13">2DFWR-13</strain>
    </source>
</reference>
<evidence type="ECO:0000256" key="5">
    <source>
        <dbReference type="ARBA" id="ARBA00022597"/>
    </source>
</evidence>
<keyword evidence="13" id="KW-1185">Reference proteome</keyword>
<dbReference type="InterPro" id="IPR032550">
    <property type="entry name" value="TM_PBP2_N"/>
</dbReference>
<comment type="similarity">
    <text evidence="2 10">Belongs to the binding-protein-dependent transport system permease family. MalFG subfamily.</text>
</comment>
<dbReference type="SUPFAM" id="SSF160964">
    <property type="entry name" value="MalF N-terminal region-like"/>
    <property type="match status" value="1"/>
</dbReference>
<dbReference type="PANTHER" id="PTHR47314:SF1">
    <property type="entry name" value="MALTOSE_MALTODEXTRIN TRANSPORT SYSTEM PERMEASE PROTEIN MALF"/>
    <property type="match status" value="1"/>
</dbReference>
<dbReference type="Gene3D" id="3.10.650.10">
    <property type="entry name" value="MalF N-terminal region-like"/>
    <property type="match status" value="1"/>
</dbReference>
<keyword evidence="5 10" id="KW-0762">Sugar transport</keyword>
<dbReference type="OrthoDB" id="9805974at2"/>
<dbReference type="InterPro" id="IPR035906">
    <property type="entry name" value="MetI-like_sf"/>
</dbReference>
<dbReference type="AlphaFoldDB" id="A0A387BHW1"/>
<evidence type="ECO:0000259" key="11">
    <source>
        <dbReference type="PROSITE" id="PS50928"/>
    </source>
</evidence>
<evidence type="ECO:0000313" key="13">
    <source>
        <dbReference type="Proteomes" id="UP000278886"/>
    </source>
</evidence>
<evidence type="ECO:0000313" key="12">
    <source>
        <dbReference type="EMBL" id="AYF98130.1"/>
    </source>
</evidence>
<evidence type="ECO:0000256" key="9">
    <source>
        <dbReference type="RuleBase" id="RU363032"/>
    </source>
</evidence>
<keyword evidence="8 9" id="KW-0472">Membrane</keyword>
<evidence type="ECO:0000256" key="2">
    <source>
        <dbReference type="ARBA" id="ARBA00009047"/>
    </source>
</evidence>
<feature type="transmembrane region" description="Helical" evidence="9">
    <location>
        <begin position="25"/>
        <end position="46"/>
    </location>
</feature>
<dbReference type="Gene3D" id="1.20.58.370">
    <property type="entry name" value="MalF N-terminal region-like"/>
    <property type="match status" value="1"/>
</dbReference>
<feature type="transmembrane region" description="Helical" evidence="9">
    <location>
        <begin position="52"/>
        <end position="70"/>
    </location>
</feature>
<keyword evidence="4 10" id="KW-1003">Cell membrane</keyword>
<dbReference type="InterPro" id="IPR000515">
    <property type="entry name" value="MetI-like"/>
</dbReference>
<feature type="transmembrane region" description="Helical" evidence="9">
    <location>
        <begin position="330"/>
        <end position="350"/>
    </location>
</feature>
<evidence type="ECO:0000256" key="4">
    <source>
        <dbReference type="ARBA" id="ARBA00022475"/>
    </source>
</evidence>
<evidence type="ECO:0000256" key="10">
    <source>
        <dbReference type="RuleBase" id="RU367050"/>
    </source>
</evidence>
<evidence type="ECO:0000256" key="7">
    <source>
        <dbReference type="ARBA" id="ARBA00022989"/>
    </source>
</evidence>
<dbReference type="PROSITE" id="PS50928">
    <property type="entry name" value="ABC_TM1"/>
    <property type="match status" value="1"/>
</dbReference>
<dbReference type="GO" id="GO:0042956">
    <property type="term" value="P:maltodextrin transmembrane transport"/>
    <property type="evidence" value="ECO:0007669"/>
    <property type="project" value="TreeGrafter"/>
</dbReference>
<feature type="transmembrane region" description="Helical" evidence="9">
    <location>
        <begin position="495"/>
        <end position="518"/>
    </location>
</feature>
<dbReference type="PANTHER" id="PTHR47314">
    <property type="entry name" value="MALTOSE/MALTODEXTRIN TRANSPORT SYSTEM PERMEASE PROTEIN MALF"/>
    <property type="match status" value="1"/>
</dbReference>
<keyword evidence="7 9" id="KW-1133">Transmembrane helix</keyword>
<protein>
    <recommendedName>
        <fullName evidence="10">Maltose/maltodextrin transport system permease protein</fullName>
    </recommendedName>
</protein>
<comment type="function">
    <text evidence="10">Part of the ABC transporter complex MalEFGK involved in maltose/maltodextrin import. Probably responsible for the translocation of the substrate across the membrane.</text>
</comment>
<dbReference type="InterPro" id="IPR035277">
    <property type="entry name" value="MalF_N"/>
</dbReference>
<feature type="transmembrane region" description="Helical" evidence="9">
    <location>
        <begin position="291"/>
        <end position="318"/>
    </location>
</feature>
<feature type="domain" description="ABC transmembrane type-1" evidence="11">
    <location>
        <begin position="295"/>
        <end position="516"/>
    </location>
</feature>
<evidence type="ECO:0000256" key="3">
    <source>
        <dbReference type="ARBA" id="ARBA00022448"/>
    </source>
</evidence>
<evidence type="ECO:0000256" key="8">
    <source>
        <dbReference type="ARBA" id="ARBA00023136"/>
    </source>
</evidence>
<dbReference type="CDD" id="cd06261">
    <property type="entry name" value="TM_PBP2"/>
    <property type="match status" value="1"/>
</dbReference>
<comment type="subcellular location">
    <subcellularLocation>
        <location evidence="1 9">Cell membrane</location>
        <topology evidence="1 9">Multi-pass membrane protein</topology>
    </subcellularLocation>
</comment>
<sequence length="528" mass="57197">MAQTSTASRPARAVAPPSPGTVRSLLVKIVLLGIVDAISLYAVFMLVLQDNWVVAIVVVAVSALVNWIYLSRRFLPAKYLTPGLIFLAVFQVFVLLYTGYVGFTNYGTGHNGTRDQAVNSLLASSLQRVEDSPSYPVTVVDRFGELGLLVTDPEGDAFVGTADEPLSRVPDAEFDGGRAVAAPGWTSLTFQDVIARTAEITALAVPYSDDPNDGALRTPDGSNAYRYLSTLEYDASAGTMTNTQTGVVYSDIGTGAFVADSGEELRPGWQITVGFDNFVRAFTESSIRGPLVYVTIWTFVFAIASVALCFGLGLLLAITFQNARMRGVKYYRLLLILPYAFPAFLSILVWNGMMNESFGFINQVLFGGASIPWLSDPNLAKVSAILVNVWLGFPYMFLICTGALQAIPEELTEAATMDGARGWGVFRQIKLPLLLSTTAPVLIASFAFNFNNFNLVYLLNNGGPRDTTTSLPVGHTDLLISMVYKVAFTGQNRDYGLASAFSIIIFLIVAGIAVISFSRTKALEEIQR</sequence>
<dbReference type="Pfam" id="PF16296">
    <property type="entry name" value="TM_PBP2_N"/>
    <property type="match status" value="1"/>
</dbReference>
<organism evidence="12 13">
    <name type="scientific">Protaetiibacter intestinalis</name>
    <dbReference type="NCBI Taxonomy" id="2419774"/>
    <lineage>
        <taxon>Bacteria</taxon>
        <taxon>Bacillati</taxon>
        <taxon>Actinomycetota</taxon>
        <taxon>Actinomycetes</taxon>
        <taxon>Micrococcales</taxon>
        <taxon>Microbacteriaceae</taxon>
        <taxon>Protaetiibacter</taxon>
    </lineage>
</organism>
<keyword evidence="3 9" id="KW-0813">Transport</keyword>
<evidence type="ECO:0000256" key="6">
    <source>
        <dbReference type="ARBA" id="ARBA00022692"/>
    </source>
</evidence>
<feature type="transmembrane region" description="Helical" evidence="9">
    <location>
        <begin position="431"/>
        <end position="450"/>
    </location>
</feature>
<dbReference type="GO" id="GO:1990060">
    <property type="term" value="C:maltose transport complex"/>
    <property type="evidence" value="ECO:0007669"/>
    <property type="project" value="TreeGrafter"/>
</dbReference>
<dbReference type="InterPro" id="IPR047103">
    <property type="entry name" value="MalF_P2_sf"/>
</dbReference>
<feature type="transmembrane region" description="Helical" evidence="9">
    <location>
        <begin position="382"/>
        <end position="404"/>
    </location>
</feature>
<dbReference type="KEGG" id="lyd:D7I47_07605"/>
<dbReference type="EMBL" id="CP032630">
    <property type="protein sequence ID" value="AYF98130.1"/>
    <property type="molecule type" value="Genomic_DNA"/>
</dbReference>
<proteinExistence type="inferred from homology"/>
<dbReference type="Pfam" id="PF00528">
    <property type="entry name" value="BPD_transp_1"/>
    <property type="match status" value="1"/>
</dbReference>
<dbReference type="GO" id="GO:0015423">
    <property type="term" value="F:ABC-type maltose transporter activity"/>
    <property type="evidence" value="ECO:0007669"/>
    <property type="project" value="TreeGrafter"/>
</dbReference>
<feature type="transmembrane region" description="Helical" evidence="9">
    <location>
        <begin position="82"/>
        <end position="103"/>
    </location>
</feature>
<dbReference type="Gene3D" id="2.40.430.10">
    <property type="entry name" value="D-maltodextrin-binding protein, MBP"/>
    <property type="match status" value="1"/>
</dbReference>
<name>A0A387BHW1_9MICO</name>
<accession>A0A387BHW1</accession>
<evidence type="ECO:0000256" key="1">
    <source>
        <dbReference type="ARBA" id="ARBA00004651"/>
    </source>
</evidence>
<dbReference type="Gene3D" id="1.10.3720.10">
    <property type="entry name" value="MetI-like"/>
    <property type="match status" value="1"/>
</dbReference>
<dbReference type="Proteomes" id="UP000278886">
    <property type="component" value="Chromosome"/>
</dbReference>
<keyword evidence="6 9" id="KW-0812">Transmembrane</keyword>
<dbReference type="SUPFAM" id="SSF161098">
    <property type="entry name" value="MetI-like"/>
    <property type="match status" value="1"/>
</dbReference>